<feature type="signal peptide" evidence="1">
    <location>
        <begin position="1"/>
        <end position="24"/>
    </location>
</feature>
<accession>A0ABX6RCP4</accession>
<keyword evidence="1" id="KW-0732">Signal</keyword>
<dbReference type="EMBL" id="CP060028">
    <property type="protein sequence ID" value="QND81033.1"/>
    <property type="molecule type" value="Genomic_DNA"/>
</dbReference>
<evidence type="ECO:0000313" key="3">
    <source>
        <dbReference type="Proteomes" id="UP000515506"/>
    </source>
</evidence>
<proteinExistence type="predicted"/>
<reference evidence="2 3" key="1">
    <citation type="submission" date="2020-08" db="EMBL/GenBank/DDBJ databases">
        <title>Streptomycin resistant and MDR strain, P. mexicana.</title>
        <authorList>
            <person name="Ganesh-kumar S."/>
            <person name="Zhe T."/>
            <person name="Yu Z."/>
            <person name="Min Y."/>
        </authorList>
    </citation>
    <scope>NUCLEOTIDE SEQUENCE [LARGE SCALE GENOMIC DNA]</scope>
    <source>
        <strain evidence="2 3">GTZY</strain>
    </source>
</reference>
<dbReference type="RefSeq" id="WP_185896188.1">
    <property type="nucleotide sequence ID" value="NZ_CP060028.1"/>
</dbReference>
<organism evidence="2 3">
    <name type="scientific">Pseudoxanthomonas mexicana</name>
    <dbReference type="NCBI Taxonomy" id="128785"/>
    <lineage>
        <taxon>Bacteria</taxon>
        <taxon>Pseudomonadati</taxon>
        <taxon>Pseudomonadota</taxon>
        <taxon>Gammaproteobacteria</taxon>
        <taxon>Lysobacterales</taxon>
        <taxon>Lysobacteraceae</taxon>
        <taxon>Pseudoxanthomonas</taxon>
    </lineage>
</organism>
<keyword evidence="3" id="KW-1185">Reference proteome</keyword>
<feature type="chain" id="PRO_5045068792" evidence="1">
    <location>
        <begin position="25"/>
        <end position="176"/>
    </location>
</feature>
<dbReference type="Proteomes" id="UP000515506">
    <property type="component" value="Chromosome"/>
</dbReference>
<evidence type="ECO:0000256" key="1">
    <source>
        <dbReference type="SAM" id="SignalP"/>
    </source>
</evidence>
<evidence type="ECO:0000313" key="2">
    <source>
        <dbReference type="EMBL" id="QND81033.1"/>
    </source>
</evidence>
<protein>
    <submittedName>
        <fullName evidence="2">Uncharacterized protein</fullName>
    </submittedName>
</protein>
<sequence>MNRSKFSQRLALWLTCVPCFTASAYQAPPAAYLLDGAIGSADHIFLGKISSAKVTGDSVVYDVSIKNGIWGKQGKTCISSKLPYEIGGEYLFFVENREGSCMDGGRVLRRGLPVRNFRSKQYVVFQDEKYLYPDFKDSVLRVDSMPFGAAKPIALWSGVPIEVFEAHVRSIKAKHR</sequence>
<gene>
    <name evidence="2" type="ORF">H4W19_04410</name>
</gene>
<name>A0ABX6RCP4_PSEMX</name>